<feature type="transmembrane region" description="Helical" evidence="2">
    <location>
        <begin position="136"/>
        <end position="158"/>
    </location>
</feature>
<gene>
    <name evidence="3" type="ORF">HJC23_011468</name>
</gene>
<dbReference type="EMBL" id="JABMIG020000408">
    <property type="protein sequence ID" value="KAL3779029.1"/>
    <property type="molecule type" value="Genomic_DNA"/>
</dbReference>
<dbReference type="AlphaFoldDB" id="A0ABD3NT68"/>
<comment type="caution">
    <text evidence="3">The sequence shown here is derived from an EMBL/GenBank/DDBJ whole genome shotgun (WGS) entry which is preliminary data.</text>
</comment>
<sequence length="591" mass="64478">MVAQVTDSDDSATMPFVTVAAPSPVVTPSREEGSTKKSGSARTRRKRLSPEESHASSASVSHELFGDFMSIEEIAAQTEKAYQSRKLNAPHKTPPKIPCPSSPSRMLIPGSPKRSRVKKAVSTNKLPSTKKTYMRVVLAAALPFLLCESLLLVLTLRYRDEPVSEMNSLAVHEESLRHLKLDTMERIETDDLVGLTRVGDNYAEQNGAVVNNNGEVSVMNYETSNANDEALITNQSTSSDCGGIKCNINDGHEHKTDEPADGVSKHTPLEGETIQRMNETHKYAILDYEAMLDEAFRLMAASKSTSGYEKETENLLSAETLCNNVLSRVSEASSLSTDQYMDVGVFNKTSEAGARNSSFNAHSLKLLEFNSHLCIGGVKMSTTSHEVDSMLQEAKNAFEYVARLYPYSLGAQAGLGTALLAQVLLNANYPSDSSSIETQVSLLTLATFHLKSASSLCSAPHGLGGRVVDELHISSVVPVEGISIKTEDIGRGKELRHSTHAAVLHNLALAYIALGDSHSSVSLLLRAAAIQRQVEPQRNALYWNLPDKILLLMEEKARLLGAKSEGNKQNKKRRIPFVPETFTFDEMLDGI</sequence>
<evidence type="ECO:0000313" key="3">
    <source>
        <dbReference type="EMBL" id="KAL3779029.1"/>
    </source>
</evidence>
<evidence type="ECO:0000313" key="4">
    <source>
        <dbReference type="Proteomes" id="UP001516023"/>
    </source>
</evidence>
<keyword evidence="4" id="KW-1185">Reference proteome</keyword>
<evidence type="ECO:0000256" key="1">
    <source>
        <dbReference type="SAM" id="MobiDB-lite"/>
    </source>
</evidence>
<protein>
    <submittedName>
        <fullName evidence="3">Uncharacterized protein</fullName>
    </submittedName>
</protein>
<keyword evidence="2" id="KW-0812">Transmembrane</keyword>
<feature type="region of interest" description="Disordered" evidence="1">
    <location>
        <begin position="82"/>
        <end position="114"/>
    </location>
</feature>
<reference evidence="3 4" key="1">
    <citation type="journal article" date="2020" name="G3 (Bethesda)">
        <title>Improved Reference Genome for Cyclotella cryptica CCMP332, a Model for Cell Wall Morphogenesis, Salinity Adaptation, and Lipid Production in Diatoms (Bacillariophyta).</title>
        <authorList>
            <person name="Roberts W.R."/>
            <person name="Downey K.M."/>
            <person name="Ruck E.C."/>
            <person name="Traller J.C."/>
            <person name="Alverson A.J."/>
        </authorList>
    </citation>
    <scope>NUCLEOTIDE SEQUENCE [LARGE SCALE GENOMIC DNA]</scope>
    <source>
        <strain evidence="3 4">CCMP332</strain>
    </source>
</reference>
<organism evidence="3 4">
    <name type="scientific">Cyclotella cryptica</name>
    <dbReference type="NCBI Taxonomy" id="29204"/>
    <lineage>
        <taxon>Eukaryota</taxon>
        <taxon>Sar</taxon>
        <taxon>Stramenopiles</taxon>
        <taxon>Ochrophyta</taxon>
        <taxon>Bacillariophyta</taxon>
        <taxon>Coscinodiscophyceae</taxon>
        <taxon>Thalassiosirophycidae</taxon>
        <taxon>Stephanodiscales</taxon>
        <taxon>Stephanodiscaceae</taxon>
        <taxon>Cyclotella</taxon>
    </lineage>
</organism>
<accession>A0ABD3NT68</accession>
<feature type="region of interest" description="Disordered" evidence="1">
    <location>
        <begin position="1"/>
        <end position="59"/>
    </location>
</feature>
<proteinExistence type="predicted"/>
<keyword evidence="2" id="KW-1133">Transmembrane helix</keyword>
<keyword evidence="2" id="KW-0472">Membrane</keyword>
<dbReference type="Proteomes" id="UP001516023">
    <property type="component" value="Unassembled WGS sequence"/>
</dbReference>
<name>A0ABD3NT68_9STRA</name>
<feature type="compositionally biased region" description="Low complexity" evidence="1">
    <location>
        <begin position="15"/>
        <end position="28"/>
    </location>
</feature>
<evidence type="ECO:0000256" key="2">
    <source>
        <dbReference type="SAM" id="Phobius"/>
    </source>
</evidence>